<organism evidence="3 5">
    <name type="scientific">Labrys neptuniae</name>
    <dbReference type="NCBI Taxonomy" id="376174"/>
    <lineage>
        <taxon>Bacteria</taxon>
        <taxon>Pseudomonadati</taxon>
        <taxon>Pseudomonadota</taxon>
        <taxon>Alphaproteobacteria</taxon>
        <taxon>Hyphomicrobiales</taxon>
        <taxon>Xanthobacteraceae</taxon>
        <taxon>Labrys</taxon>
    </lineage>
</organism>
<proteinExistence type="predicted"/>
<feature type="region of interest" description="Disordered" evidence="1">
    <location>
        <begin position="145"/>
        <end position="176"/>
    </location>
</feature>
<evidence type="ECO:0000313" key="4">
    <source>
        <dbReference type="EMBL" id="MFC2253076.1"/>
    </source>
</evidence>
<evidence type="ECO:0000313" key="6">
    <source>
        <dbReference type="Proteomes" id="UP001595190"/>
    </source>
</evidence>
<evidence type="ECO:0000256" key="2">
    <source>
        <dbReference type="SAM" id="Phobius"/>
    </source>
</evidence>
<dbReference type="Proteomes" id="UP001595190">
    <property type="component" value="Unassembled WGS sequence"/>
</dbReference>
<keyword evidence="2" id="KW-1133">Transmembrane helix</keyword>
<keyword evidence="5" id="KW-1185">Reference proteome</keyword>
<dbReference type="EMBL" id="JBHGPK010000016">
    <property type="protein sequence ID" value="MFC2253076.1"/>
    <property type="molecule type" value="Genomic_DNA"/>
</dbReference>
<evidence type="ECO:0000313" key="3">
    <source>
        <dbReference type="EMBL" id="MEW9308124.1"/>
    </source>
</evidence>
<keyword evidence="2" id="KW-0472">Membrane</keyword>
<comment type="caution">
    <text evidence="3">The sequence shown here is derived from an EMBL/GenBank/DDBJ whole genome shotgun (WGS) entry which is preliminary data.</text>
</comment>
<keyword evidence="2" id="KW-0812">Transmembrane</keyword>
<accession>A0ABV3PR72</accession>
<protein>
    <submittedName>
        <fullName evidence="3">Uncharacterized protein</fullName>
    </submittedName>
</protein>
<feature type="transmembrane region" description="Helical" evidence="2">
    <location>
        <begin position="38"/>
        <end position="60"/>
    </location>
</feature>
<dbReference type="EMBL" id="JBFNQD010000007">
    <property type="protein sequence ID" value="MEW9308124.1"/>
    <property type="molecule type" value="Genomic_DNA"/>
</dbReference>
<evidence type="ECO:0000313" key="5">
    <source>
        <dbReference type="Proteomes" id="UP001555786"/>
    </source>
</evidence>
<name>A0ABV3PR72_9HYPH</name>
<dbReference type="RefSeq" id="WP_367625319.1">
    <property type="nucleotide sequence ID" value="NZ_JBFNQD010000007.1"/>
</dbReference>
<reference evidence="4 6" key="2">
    <citation type="submission" date="2024-09" db="EMBL/GenBank/DDBJ databases">
        <title>Description of Labrys sedimenti sp. nov., isolated from a diclofenac-degrading enrichment culture, and genome-based reclassification of Labrys portucalensis as a later heterotypic synonym of Labrys neptuniae.</title>
        <authorList>
            <person name="Tancsics A."/>
            <person name="Csepanyi A."/>
        </authorList>
    </citation>
    <scope>NUCLEOTIDE SEQUENCE [LARGE SCALE GENOMIC DNA]</scope>
    <source>
        <strain evidence="4 6">LMG 23412</strain>
    </source>
</reference>
<evidence type="ECO:0000256" key="1">
    <source>
        <dbReference type="SAM" id="MobiDB-lite"/>
    </source>
</evidence>
<reference evidence="3 5" key="1">
    <citation type="submission" date="2024-07" db="EMBL/GenBank/DDBJ databases">
        <title>Description of Labrys sedimenti sp. nov., isolated from a diclofenac-degrading enrichment culture.</title>
        <authorList>
            <person name="Tancsics A."/>
            <person name="Csepanyi A."/>
        </authorList>
    </citation>
    <scope>NUCLEOTIDE SEQUENCE [LARGE SCALE GENOMIC DNA]</scope>
    <source>
        <strain evidence="3 5">LMG 23578</strain>
    </source>
</reference>
<dbReference type="Proteomes" id="UP001555786">
    <property type="component" value="Unassembled WGS sequence"/>
</dbReference>
<feature type="transmembrane region" description="Helical" evidence="2">
    <location>
        <begin position="6"/>
        <end position="26"/>
    </location>
</feature>
<gene>
    <name evidence="3" type="ORF">ABXS05_21390</name>
    <name evidence="4" type="ORF">ACETRX_25785</name>
</gene>
<sequence length="203" mass="21699">MSWVQTHVLLLTLAYVTTTALLLAILSRMAFNRLAKAAAIVLASCFYIAVFFSTQGLLGWSAPVALPERFKVLWTYVIEPDPAHANPGAVHLWVEELDAANLPSGEPRSYLLPYSRQLADQVTQAQGQIKDGMLVGGKPRYYGDHSSTQGLSGPVNVNAPPGGDPSGGGVLDPAFLGGQSKNVDLIPLPKPVLPEKELTEPAQ</sequence>